<feature type="compositionally biased region" description="Polar residues" evidence="10">
    <location>
        <begin position="206"/>
        <end position="216"/>
    </location>
</feature>
<dbReference type="EMBL" id="CAFZ01000009">
    <property type="protein sequence ID" value="CCA67077.1"/>
    <property type="molecule type" value="Genomic_DNA"/>
</dbReference>
<dbReference type="PROSITE" id="PS00107">
    <property type="entry name" value="PROTEIN_KINASE_ATP"/>
    <property type="match status" value="1"/>
</dbReference>
<dbReference type="EC" id="2.7.11.1" evidence="1"/>
<dbReference type="InterPro" id="IPR017441">
    <property type="entry name" value="Protein_kinase_ATP_BS"/>
</dbReference>
<feature type="compositionally biased region" description="Polar residues" evidence="10">
    <location>
        <begin position="228"/>
        <end position="239"/>
    </location>
</feature>
<evidence type="ECO:0000256" key="2">
    <source>
        <dbReference type="ARBA" id="ARBA00022527"/>
    </source>
</evidence>
<dbReference type="GO" id="GO:0005524">
    <property type="term" value="F:ATP binding"/>
    <property type="evidence" value="ECO:0007669"/>
    <property type="project" value="UniProtKB-UniRule"/>
</dbReference>
<dbReference type="eggNOG" id="KOG1290">
    <property type="taxonomic scope" value="Eukaryota"/>
</dbReference>
<organism evidence="12 13">
    <name type="scientific">Serendipita indica (strain DSM 11827)</name>
    <name type="common">Root endophyte fungus</name>
    <name type="synonym">Piriformospora indica</name>
    <dbReference type="NCBI Taxonomy" id="1109443"/>
    <lineage>
        <taxon>Eukaryota</taxon>
        <taxon>Fungi</taxon>
        <taxon>Dikarya</taxon>
        <taxon>Basidiomycota</taxon>
        <taxon>Agaricomycotina</taxon>
        <taxon>Agaricomycetes</taxon>
        <taxon>Sebacinales</taxon>
        <taxon>Serendipitaceae</taxon>
        <taxon>Serendipita</taxon>
    </lineage>
</organism>
<dbReference type="InterPro" id="IPR000719">
    <property type="entry name" value="Prot_kinase_dom"/>
</dbReference>
<protein>
    <recommendedName>
        <fullName evidence="1">non-specific serine/threonine protein kinase</fullName>
        <ecNumber evidence="1">2.7.11.1</ecNumber>
    </recommendedName>
</protein>
<evidence type="ECO:0000256" key="7">
    <source>
        <dbReference type="ARBA" id="ARBA00047899"/>
    </source>
</evidence>
<dbReference type="HOGENOM" id="CLU_000288_81_12_1"/>
<evidence type="ECO:0000256" key="3">
    <source>
        <dbReference type="ARBA" id="ARBA00022679"/>
    </source>
</evidence>
<evidence type="ECO:0000256" key="8">
    <source>
        <dbReference type="ARBA" id="ARBA00048679"/>
    </source>
</evidence>
<dbReference type="PROSITE" id="PS00108">
    <property type="entry name" value="PROTEIN_KINASE_ST"/>
    <property type="match status" value="1"/>
</dbReference>
<keyword evidence="6 9" id="KW-0067">ATP-binding</keyword>
<evidence type="ECO:0000313" key="13">
    <source>
        <dbReference type="Proteomes" id="UP000007148"/>
    </source>
</evidence>
<feature type="compositionally biased region" description="Low complexity" evidence="10">
    <location>
        <begin position="297"/>
        <end position="315"/>
    </location>
</feature>
<feature type="region of interest" description="Disordered" evidence="10">
    <location>
        <begin position="398"/>
        <end position="423"/>
    </location>
</feature>
<evidence type="ECO:0000256" key="1">
    <source>
        <dbReference type="ARBA" id="ARBA00012513"/>
    </source>
</evidence>
<keyword evidence="3" id="KW-0808">Transferase</keyword>
<comment type="catalytic activity">
    <reaction evidence="7">
        <text>L-threonyl-[protein] + ATP = O-phospho-L-threonyl-[protein] + ADP + H(+)</text>
        <dbReference type="Rhea" id="RHEA:46608"/>
        <dbReference type="Rhea" id="RHEA-COMP:11060"/>
        <dbReference type="Rhea" id="RHEA-COMP:11605"/>
        <dbReference type="ChEBI" id="CHEBI:15378"/>
        <dbReference type="ChEBI" id="CHEBI:30013"/>
        <dbReference type="ChEBI" id="CHEBI:30616"/>
        <dbReference type="ChEBI" id="CHEBI:61977"/>
        <dbReference type="ChEBI" id="CHEBI:456216"/>
        <dbReference type="EC" id="2.7.11.1"/>
    </reaction>
</comment>
<dbReference type="GO" id="GO:0004674">
    <property type="term" value="F:protein serine/threonine kinase activity"/>
    <property type="evidence" value="ECO:0007669"/>
    <property type="project" value="UniProtKB-KW"/>
</dbReference>
<comment type="catalytic activity">
    <reaction evidence="8">
        <text>L-seryl-[protein] + ATP = O-phospho-L-seryl-[protein] + ADP + H(+)</text>
        <dbReference type="Rhea" id="RHEA:17989"/>
        <dbReference type="Rhea" id="RHEA-COMP:9863"/>
        <dbReference type="Rhea" id="RHEA-COMP:11604"/>
        <dbReference type="ChEBI" id="CHEBI:15378"/>
        <dbReference type="ChEBI" id="CHEBI:29999"/>
        <dbReference type="ChEBI" id="CHEBI:30616"/>
        <dbReference type="ChEBI" id="CHEBI:83421"/>
        <dbReference type="ChEBI" id="CHEBI:456216"/>
        <dbReference type="EC" id="2.7.11.1"/>
    </reaction>
</comment>
<dbReference type="InterPro" id="IPR008271">
    <property type="entry name" value="Ser/Thr_kinase_AS"/>
</dbReference>
<keyword evidence="2" id="KW-0723">Serine/threonine-protein kinase</keyword>
<dbReference type="Pfam" id="PF00069">
    <property type="entry name" value="Pkinase"/>
    <property type="match status" value="2"/>
</dbReference>
<dbReference type="PANTHER" id="PTHR47634:SF9">
    <property type="entry name" value="PROTEIN KINASE DOMAIN-CONTAINING PROTEIN-RELATED"/>
    <property type="match status" value="1"/>
</dbReference>
<sequence length="614" mass="68178">MEEECPNDYIVKGGYLRVALGDKLGPQGRYLVKRKLGWGVFSTVWLAEDTLRNVHVALKICRSDRDTRETAEAEIKILKEVMWHGHSQSNIVRLVDTFCVPAHQRNSRAEHACLVFEILGPNLLTFLEAHIKNVREANAGAIPGPSNGLPLQLVKEFAKQMLAGTAYLHDFCRYIHTDLKPENIVIALPDIERIIHRDLEITTPSSSLVETTQSSMRAPAANDKPSIVGTSPSDSNTQVVEIYDSQPIPTPIYRLTTPRTSYDENDSDPSSSGRSDSSGSSNGGDRKLRVAKHATASVASSSIMSSSDAVRSSIDNHTADSHQQTGTQPTMIPKSVAIAVPTAAVSPSSPITSTFASFSRRLSSSFSSLSFPSWPFARSPPTRDPLPPIPSQTALPEAAVNDSAVHEQSAEATDPAQPTPPPRKVLPELNIKIVDFGNAQPISESYVGRIQTRQYRAPEVILGRRDWDRKVDVWSIACIIFELVTGDFLFDPPEDSANRDKDHIYQILELTNPFYDRRWAMGGRMSGKIFTPNGDADRRLRYYSLQSLLEERYHLETSEAKGLADFLIPMLAFEPYKRANARDLVDHPWLEGTRPIKPFPPDDLENFQSIEINI</sequence>
<dbReference type="Gene3D" id="3.30.200.20">
    <property type="entry name" value="Phosphorylase Kinase, domain 1"/>
    <property type="match status" value="1"/>
</dbReference>
<name>G4T706_SERID</name>
<dbReference type="InParanoid" id="G4T706"/>
<accession>G4T706</accession>
<keyword evidence="4 9" id="KW-0547">Nucleotide-binding</keyword>
<evidence type="ECO:0000256" key="5">
    <source>
        <dbReference type="ARBA" id="ARBA00022777"/>
    </source>
</evidence>
<dbReference type="PROSITE" id="PS50011">
    <property type="entry name" value="PROTEIN_KINASE_DOM"/>
    <property type="match status" value="1"/>
</dbReference>
<feature type="region of interest" description="Disordered" evidence="10">
    <location>
        <begin position="206"/>
        <end position="332"/>
    </location>
</feature>
<dbReference type="AlphaFoldDB" id="G4T706"/>
<dbReference type="InterPro" id="IPR011009">
    <property type="entry name" value="Kinase-like_dom_sf"/>
</dbReference>
<dbReference type="Gene3D" id="1.10.510.10">
    <property type="entry name" value="Transferase(Phosphotransferase) domain 1"/>
    <property type="match status" value="1"/>
</dbReference>
<comment type="caution">
    <text evidence="12">The sequence shown here is derived from an EMBL/GenBank/DDBJ whole genome shotgun (WGS) entry which is preliminary data.</text>
</comment>
<dbReference type="PANTHER" id="PTHR47634">
    <property type="entry name" value="PROTEIN KINASE DOMAIN-CONTAINING PROTEIN-RELATED"/>
    <property type="match status" value="1"/>
</dbReference>
<dbReference type="GO" id="GO:0050684">
    <property type="term" value="P:regulation of mRNA processing"/>
    <property type="evidence" value="ECO:0007669"/>
    <property type="project" value="TreeGrafter"/>
</dbReference>
<dbReference type="InterPro" id="IPR051334">
    <property type="entry name" value="SRPK"/>
</dbReference>
<feature type="compositionally biased region" description="Low complexity" evidence="10">
    <location>
        <begin position="268"/>
        <end position="280"/>
    </location>
</feature>
<proteinExistence type="predicted"/>
<evidence type="ECO:0000256" key="10">
    <source>
        <dbReference type="SAM" id="MobiDB-lite"/>
    </source>
</evidence>
<evidence type="ECO:0000256" key="4">
    <source>
        <dbReference type="ARBA" id="ARBA00022741"/>
    </source>
</evidence>
<feature type="compositionally biased region" description="Polar residues" evidence="10">
    <location>
        <begin position="321"/>
        <end position="330"/>
    </location>
</feature>
<dbReference type="OrthoDB" id="2649at2759"/>
<reference evidence="12 13" key="1">
    <citation type="journal article" date="2011" name="PLoS Pathog.">
        <title>Endophytic Life Strategies Decoded by Genome and Transcriptome Analyses of the Mutualistic Root Symbiont Piriformospora indica.</title>
        <authorList>
            <person name="Zuccaro A."/>
            <person name="Lahrmann U."/>
            <person name="Guldener U."/>
            <person name="Langen G."/>
            <person name="Pfiffi S."/>
            <person name="Biedenkopf D."/>
            <person name="Wong P."/>
            <person name="Samans B."/>
            <person name="Grimm C."/>
            <person name="Basiewicz M."/>
            <person name="Murat C."/>
            <person name="Martin F."/>
            <person name="Kogel K.H."/>
        </authorList>
    </citation>
    <scope>NUCLEOTIDE SEQUENCE [LARGE SCALE GENOMIC DNA]</scope>
    <source>
        <strain evidence="12 13">DSM 11827</strain>
    </source>
</reference>
<evidence type="ECO:0000256" key="9">
    <source>
        <dbReference type="PROSITE-ProRule" id="PRU10141"/>
    </source>
</evidence>
<evidence type="ECO:0000259" key="11">
    <source>
        <dbReference type="PROSITE" id="PS50011"/>
    </source>
</evidence>
<keyword evidence="13" id="KW-1185">Reference proteome</keyword>
<keyword evidence="5 12" id="KW-0418">Kinase</keyword>
<dbReference type="SUPFAM" id="SSF56112">
    <property type="entry name" value="Protein kinase-like (PK-like)"/>
    <property type="match status" value="1"/>
</dbReference>
<gene>
    <name evidence="12" type="ORF">PIIN_00912</name>
</gene>
<dbReference type="OMA" id="KIRANSM"/>
<dbReference type="Proteomes" id="UP000007148">
    <property type="component" value="Unassembled WGS sequence"/>
</dbReference>
<evidence type="ECO:0000313" key="12">
    <source>
        <dbReference type="EMBL" id="CCA67077.1"/>
    </source>
</evidence>
<evidence type="ECO:0000256" key="6">
    <source>
        <dbReference type="ARBA" id="ARBA00022840"/>
    </source>
</evidence>
<feature type="domain" description="Protein kinase" evidence="11">
    <location>
        <begin position="30"/>
        <end position="590"/>
    </location>
</feature>
<dbReference type="GO" id="GO:0005737">
    <property type="term" value="C:cytoplasm"/>
    <property type="evidence" value="ECO:0007669"/>
    <property type="project" value="TreeGrafter"/>
</dbReference>
<dbReference type="STRING" id="1109443.G4T706"/>
<dbReference type="GO" id="GO:0000245">
    <property type="term" value="P:spliceosomal complex assembly"/>
    <property type="evidence" value="ECO:0007669"/>
    <property type="project" value="TreeGrafter"/>
</dbReference>
<feature type="binding site" evidence="9">
    <location>
        <position position="59"/>
    </location>
    <ligand>
        <name>ATP</name>
        <dbReference type="ChEBI" id="CHEBI:30616"/>
    </ligand>
</feature>
<dbReference type="GO" id="GO:0005634">
    <property type="term" value="C:nucleus"/>
    <property type="evidence" value="ECO:0007669"/>
    <property type="project" value="TreeGrafter"/>
</dbReference>
<dbReference type="SMART" id="SM00220">
    <property type="entry name" value="S_TKc"/>
    <property type="match status" value="1"/>
</dbReference>